<dbReference type="PIRSF" id="PIRSF014972">
    <property type="entry name" value="FlK"/>
    <property type="match status" value="1"/>
</dbReference>
<organism evidence="4 5">
    <name type="scientific">Nocardiopsis gilva YIM 90087</name>
    <dbReference type="NCBI Taxonomy" id="1235441"/>
    <lineage>
        <taxon>Bacteria</taxon>
        <taxon>Bacillati</taxon>
        <taxon>Actinomycetota</taxon>
        <taxon>Actinomycetes</taxon>
        <taxon>Streptosporangiales</taxon>
        <taxon>Nocardiopsidaceae</taxon>
        <taxon>Nocardiopsis</taxon>
    </lineage>
</organism>
<dbReference type="PANTHER" id="PTHR36934:SF1">
    <property type="entry name" value="THIOESTERASE DOMAIN-CONTAINING PROTEIN"/>
    <property type="match status" value="1"/>
</dbReference>
<proteinExistence type="predicted"/>
<evidence type="ECO:0000259" key="3">
    <source>
        <dbReference type="Pfam" id="PF22636"/>
    </source>
</evidence>
<evidence type="ECO:0000256" key="2">
    <source>
        <dbReference type="PIRSR" id="PIRSR014972-2"/>
    </source>
</evidence>
<dbReference type="OrthoDB" id="5243809at2"/>
<feature type="domain" description="Fluoroacetyl-CoA-specific thioesterase-like" evidence="3">
    <location>
        <begin position="15"/>
        <end position="117"/>
    </location>
</feature>
<sequence>MTISEGLQGTADLVVTDDDTAIALGSGDVPVLGTPRVLALAEAATVAALAGHLDEGYTSVGTNVALSHSAPTPVGARVQAEAVLSRVEGKRLEFDITVTQGASVIAEGTVARAIVNRDRFLATAR</sequence>
<dbReference type="InterPro" id="IPR025540">
    <property type="entry name" value="FlK"/>
</dbReference>
<feature type="binding site" evidence="2">
    <location>
        <position position="112"/>
    </location>
    <ligand>
        <name>substrate</name>
    </ligand>
</feature>
<dbReference type="InterPro" id="IPR029069">
    <property type="entry name" value="HotDog_dom_sf"/>
</dbReference>
<feature type="active site" evidence="1">
    <location>
        <position position="42"/>
    </location>
</feature>
<dbReference type="KEGG" id="ngv:CDO52_08130"/>
<reference evidence="4 5" key="1">
    <citation type="submission" date="2017-08" db="EMBL/GenBank/DDBJ databases">
        <title>The complete genome sequence of Nocardiopsis gilva YIM 90087.</title>
        <authorList>
            <person name="Yin M."/>
            <person name="Tang S."/>
        </authorList>
    </citation>
    <scope>NUCLEOTIDE SEQUENCE [LARGE SCALE GENOMIC DNA]</scope>
    <source>
        <strain evidence="4 5">YIM 90087</strain>
    </source>
</reference>
<dbReference type="SUPFAM" id="SSF54637">
    <property type="entry name" value="Thioesterase/thiol ester dehydrase-isomerase"/>
    <property type="match status" value="1"/>
</dbReference>
<feature type="binding site" evidence="2">
    <location>
        <position position="61"/>
    </location>
    <ligand>
        <name>CoA</name>
        <dbReference type="ChEBI" id="CHEBI:57287"/>
    </ligand>
</feature>
<dbReference type="Gene3D" id="3.10.129.10">
    <property type="entry name" value="Hotdog Thioesterase"/>
    <property type="match status" value="1"/>
</dbReference>
<dbReference type="EMBL" id="CP022753">
    <property type="protein sequence ID" value="ASU82756.1"/>
    <property type="molecule type" value="Genomic_DNA"/>
</dbReference>
<dbReference type="Proteomes" id="UP000215005">
    <property type="component" value="Chromosome"/>
</dbReference>
<evidence type="ECO:0000256" key="1">
    <source>
        <dbReference type="PIRSR" id="PIRSR014972-1"/>
    </source>
</evidence>
<dbReference type="PANTHER" id="PTHR36934">
    <property type="entry name" value="BLR0278 PROTEIN"/>
    <property type="match status" value="1"/>
</dbReference>
<accession>A0A223S3P5</accession>
<name>A0A223S3P5_9ACTN</name>
<dbReference type="AlphaFoldDB" id="A0A223S3P5"/>
<evidence type="ECO:0000313" key="5">
    <source>
        <dbReference type="Proteomes" id="UP000215005"/>
    </source>
</evidence>
<gene>
    <name evidence="4" type="ORF">CDO52_08130</name>
</gene>
<dbReference type="InterPro" id="IPR054485">
    <property type="entry name" value="FlK-like_dom"/>
</dbReference>
<feature type="active site" evidence="1">
    <location>
        <position position="34"/>
    </location>
</feature>
<dbReference type="RefSeq" id="WP_017617302.1">
    <property type="nucleotide sequence ID" value="NZ_ANBG01000067.1"/>
</dbReference>
<evidence type="ECO:0000313" key="4">
    <source>
        <dbReference type="EMBL" id="ASU82756.1"/>
    </source>
</evidence>
<feature type="active site" evidence="1">
    <location>
        <position position="68"/>
    </location>
</feature>
<feature type="binding site" evidence="2">
    <location>
        <position position="61"/>
    </location>
    <ligand>
        <name>substrate</name>
    </ligand>
</feature>
<dbReference type="Pfam" id="PF22636">
    <property type="entry name" value="FlK"/>
    <property type="match status" value="1"/>
</dbReference>
<protein>
    <submittedName>
        <fullName evidence="4">Thioesterase</fullName>
    </submittedName>
</protein>
<keyword evidence="5" id="KW-1185">Reference proteome</keyword>